<feature type="compositionally biased region" description="Basic and acidic residues" evidence="1">
    <location>
        <begin position="38"/>
        <end position="57"/>
    </location>
</feature>
<evidence type="ECO:0000313" key="3">
    <source>
        <dbReference type="Proteomes" id="UP001163823"/>
    </source>
</evidence>
<gene>
    <name evidence="2" type="ORF">O6P43_013982</name>
</gene>
<dbReference type="Proteomes" id="UP001163823">
    <property type="component" value="Chromosome 6"/>
</dbReference>
<comment type="caution">
    <text evidence="2">The sequence shown here is derived from an EMBL/GenBank/DDBJ whole genome shotgun (WGS) entry which is preliminary data.</text>
</comment>
<dbReference type="EMBL" id="JARAOO010000006">
    <property type="protein sequence ID" value="KAJ7964117.1"/>
    <property type="molecule type" value="Genomic_DNA"/>
</dbReference>
<accession>A0AAD7LTU8</accession>
<proteinExistence type="predicted"/>
<sequence length="69" mass="7915">MSWSRSGVKFGLLETKLKKKELQSSRLLVAKSNCRGVAGEKRQRPERKEEETKRESSRAYGGYFDTFAS</sequence>
<keyword evidence="3" id="KW-1185">Reference proteome</keyword>
<organism evidence="2 3">
    <name type="scientific">Quillaja saponaria</name>
    <name type="common">Soap bark tree</name>
    <dbReference type="NCBI Taxonomy" id="32244"/>
    <lineage>
        <taxon>Eukaryota</taxon>
        <taxon>Viridiplantae</taxon>
        <taxon>Streptophyta</taxon>
        <taxon>Embryophyta</taxon>
        <taxon>Tracheophyta</taxon>
        <taxon>Spermatophyta</taxon>
        <taxon>Magnoliopsida</taxon>
        <taxon>eudicotyledons</taxon>
        <taxon>Gunneridae</taxon>
        <taxon>Pentapetalae</taxon>
        <taxon>rosids</taxon>
        <taxon>fabids</taxon>
        <taxon>Fabales</taxon>
        <taxon>Quillajaceae</taxon>
        <taxon>Quillaja</taxon>
    </lineage>
</organism>
<evidence type="ECO:0000256" key="1">
    <source>
        <dbReference type="SAM" id="MobiDB-lite"/>
    </source>
</evidence>
<dbReference type="AlphaFoldDB" id="A0AAD7LTU8"/>
<name>A0AAD7LTU8_QUISA</name>
<dbReference type="KEGG" id="qsa:O6P43_013982"/>
<protein>
    <submittedName>
        <fullName evidence="2">Uncharacterized protein</fullName>
    </submittedName>
</protein>
<feature type="region of interest" description="Disordered" evidence="1">
    <location>
        <begin position="36"/>
        <end position="69"/>
    </location>
</feature>
<reference evidence="2" key="1">
    <citation type="journal article" date="2023" name="Science">
        <title>Elucidation of the pathway for biosynthesis of saponin adjuvants from the soapbark tree.</title>
        <authorList>
            <person name="Reed J."/>
            <person name="Orme A."/>
            <person name="El-Demerdash A."/>
            <person name="Owen C."/>
            <person name="Martin L.B.B."/>
            <person name="Misra R.C."/>
            <person name="Kikuchi S."/>
            <person name="Rejzek M."/>
            <person name="Martin A.C."/>
            <person name="Harkess A."/>
            <person name="Leebens-Mack J."/>
            <person name="Louveau T."/>
            <person name="Stephenson M.J."/>
            <person name="Osbourn A."/>
        </authorList>
    </citation>
    <scope>NUCLEOTIDE SEQUENCE</scope>
    <source>
        <strain evidence="2">S10</strain>
    </source>
</reference>
<evidence type="ECO:0000313" key="2">
    <source>
        <dbReference type="EMBL" id="KAJ7964117.1"/>
    </source>
</evidence>